<keyword evidence="5" id="KW-1185">Reference proteome</keyword>
<comment type="caution">
    <text evidence="4">The sequence shown here is derived from an EMBL/GenBank/DDBJ whole genome shotgun (WGS) entry which is preliminary data.</text>
</comment>
<comment type="caution">
    <text evidence="1">Lacks conserved residue(s) required for the propagation of feature annotation.</text>
</comment>
<feature type="signal peptide" evidence="2">
    <location>
        <begin position="1"/>
        <end position="21"/>
    </location>
</feature>
<sequence>MKTNRSFHIILITVFLSIATGDDHYDDYCVYTLYVKTGSGIKSGTDSKISIALGDAVGRSVWVPDLKSWGLMGPHHDYYERGNVDVFSGRGPCIGSPICNLNVSSDGSGMFPSWYCEYVEVTSTGPHRSCDQSAFYVDQWLSSRMPPFESTAVIDGCRMSGGRAVRRIKRGSLIVGKARKRSEAY</sequence>
<dbReference type="PANTHER" id="PTHR31718">
    <property type="entry name" value="PLAT DOMAIN-CONTAINING PROTEIN"/>
    <property type="match status" value="1"/>
</dbReference>
<dbReference type="Pfam" id="PF06232">
    <property type="entry name" value="ATS3"/>
    <property type="match status" value="1"/>
</dbReference>
<dbReference type="InterPro" id="IPR001024">
    <property type="entry name" value="PLAT/LH2_dom"/>
</dbReference>
<dbReference type="PANTHER" id="PTHR31718:SF47">
    <property type="entry name" value="OS06G0206401 PROTEIN"/>
    <property type="match status" value="1"/>
</dbReference>
<reference evidence="4 5" key="1">
    <citation type="journal article" date="2017" name="Front. Genet.">
        <title>Draft sequencing of the heterozygous diploid genome of Satsuma (Citrus unshiu Marc.) using a hybrid assembly approach.</title>
        <authorList>
            <person name="Shimizu T."/>
            <person name="Tanizawa Y."/>
            <person name="Mochizuki T."/>
            <person name="Nagasaki H."/>
            <person name="Yoshioka T."/>
            <person name="Toyoda A."/>
            <person name="Fujiyama A."/>
            <person name="Kaminuma E."/>
            <person name="Nakamura Y."/>
        </authorList>
    </citation>
    <scope>NUCLEOTIDE SEQUENCE [LARGE SCALE GENOMIC DNA]</scope>
    <source>
        <strain evidence="5">cv. Miyagawa wase</strain>
    </source>
</reference>
<proteinExistence type="predicted"/>
<name>A0A2H5N3U3_CITUN</name>
<dbReference type="InterPro" id="IPR036392">
    <property type="entry name" value="PLAT/LH2_dom_sf"/>
</dbReference>
<protein>
    <recommendedName>
        <fullName evidence="3">PLAT domain-containing protein</fullName>
    </recommendedName>
</protein>
<dbReference type="EMBL" id="BDQV01004814">
    <property type="protein sequence ID" value="GAY34914.1"/>
    <property type="molecule type" value="Genomic_DNA"/>
</dbReference>
<accession>A0A2H5N3U3</accession>
<dbReference type="Proteomes" id="UP000236630">
    <property type="component" value="Unassembled WGS sequence"/>
</dbReference>
<dbReference type="SUPFAM" id="SSF49723">
    <property type="entry name" value="Lipase/lipooxygenase domain (PLAT/LH2 domain)"/>
    <property type="match status" value="1"/>
</dbReference>
<gene>
    <name evidence="4" type="ORF">CUMW_284720</name>
</gene>
<evidence type="ECO:0000259" key="3">
    <source>
        <dbReference type="PROSITE" id="PS50095"/>
    </source>
</evidence>
<dbReference type="Gene3D" id="2.60.60.20">
    <property type="entry name" value="PLAT/LH2 domain"/>
    <property type="match status" value="1"/>
</dbReference>
<evidence type="ECO:0000256" key="2">
    <source>
        <dbReference type="SAM" id="SignalP"/>
    </source>
</evidence>
<dbReference type="STRING" id="55188.A0A2H5N3U3"/>
<dbReference type="InterPro" id="IPR010417">
    <property type="entry name" value="Embryo-specific_ATS3"/>
</dbReference>
<feature type="chain" id="PRO_5014198342" description="PLAT domain-containing protein" evidence="2">
    <location>
        <begin position="22"/>
        <end position="185"/>
    </location>
</feature>
<keyword evidence="2" id="KW-0732">Signal</keyword>
<evidence type="ECO:0000313" key="5">
    <source>
        <dbReference type="Proteomes" id="UP000236630"/>
    </source>
</evidence>
<dbReference type="AlphaFoldDB" id="A0A2H5N3U3"/>
<feature type="domain" description="PLAT" evidence="3">
    <location>
        <begin position="29"/>
        <end position="155"/>
    </location>
</feature>
<evidence type="ECO:0000313" key="4">
    <source>
        <dbReference type="EMBL" id="GAY34914.1"/>
    </source>
</evidence>
<evidence type="ECO:0000256" key="1">
    <source>
        <dbReference type="PROSITE-ProRule" id="PRU00152"/>
    </source>
</evidence>
<organism evidence="4 5">
    <name type="scientific">Citrus unshiu</name>
    <name type="common">Satsuma mandarin</name>
    <name type="synonym">Citrus nobilis var. unshiu</name>
    <dbReference type="NCBI Taxonomy" id="55188"/>
    <lineage>
        <taxon>Eukaryota</taxon>
        <taxon>Viridiplantae</taxon>
        <taxon>Streptophyta</taxon>
        <taxon>Embryophyta</taxon>
        <taxon>Tracheophyta</taxon>
        <taxon>Spermatophyta</taxon>
        <taxon>Magnoliopsida</taxon>
        <taxon>eudicotyledons</taxon>
        <taxon>Gunneridae</taxon>
        <taxon>Pentapetalae</taxon>
        <taxon>rosids</taxon>
        <taxon>malvids</taxon>
        <taxon>Sapindales</taxon>
        <taxon>Rutaceae</taxon>
        <taxon>Aurantioideae</taxon>
        <taxon>Citrus</taxon>
    </lineage>
</organism>
<dbReference type="PROSITE" id="PS50095">
    <property type="entry name" value="PLAT"/>
    <property type="match status" value="1"/>
</dbReference>